<proteinExistence type="predicted"/>
<dbReference type="eggNOG" id="COG2023">
    <property type="taxonomic scope" value="Bacteria"/>
</dbReference>
<name>D2QB71_BIFDB</name>
<evidence type="ECO:0008006" key="3">
    <source>
        <dbReference type="Google" id="ProtNLM"/>
    </source>
</evidence>
<dbReference type="AlphaFoldDB" id="D2QB71"/>
<organism evidence="1 2">
    <name type="scientific">Bifidobacterium dentium (strain ATCC 27534 / DSM 20436 / JCM 1195 / Bd1)</name>
    <dbReference type="NCBI Taxonomy" id="401473"/>
    <lineage>
        <taxon>Bacteria</taxon>
        <taxon>Bacillati</taxon>
        <taxon>Actinomycetota</taxon>
        <taxon>Actinomycetes</taxon>
        <taxon>Bifidobacteriales</taxon>
        <taxon>Bifidobacteriaceae</taxon>
        <taxon>Bifidobacterium</taxon>
    </lineage>
</organism>
<protein>
    <recommendedName>
        <fullName evidence="3">PhnA protein</fullName>
    </recommendedName>
</protein>
<evidence type="ECO:0000313" key="1">
    <source>
        <dbReference type="EMBL" id="ADB10057.1"/>
    </source>
</evidence>
<dbReference type="Proteomes" id="UP000008693">
    <property type="component" value="Chromosome"/>
</dbReference>
<dbReference type="EMBL" id="CP001750">
    <property type="protein sequence ID" value="ADB10057.1"/>
    <property type="molecule type" value="Genomic_DNA"/>
</dbReference>
<dbReference type="PROSITE" id="PS51257">
    <property type="entry name" value="PROKAR_LIPOPROTEIN"/>
    <property type="match status" value="1"/>
</dbReference>
<dbReference type="KEGG" id="bde:BDP_1457"/>
<dbReference type="HOGENOM" id="CLU_1092671_0_0_11"/>
<reference evidence="1 2" key="1">
    <citation type="journal article" date="2009" name="PLoS Genet.">
        <title>The Bifidobacterium dentium Bd1 genome sequence reflects its genetic adaptation to the human oral cavity.</title>
        <authorList>
            <person name="Ventura M."/>
            <person name="Turroni F."/>
            <person name="Zomer A."/>
            <person name="Foroni E."/>
            <person name="Giubellini V."/>
            <person name="Bottacini F."/>
            <person name="Canchaya C."/>
            <person name="Claesson M.J."/>
            <person name="He F."/>
            <person name="Mantzourani M."/>
            <person name="Mulas L."/>
            <person name="Ferrarini A."/>
            <person name="Gao B."/>
            <person name="Delledonne M."/>
            <person name="Henrissat B."/>
            <person name="Coutinho P."/>
            <person name="Oggioni M."/>
            <person name="Gupta R.S."/>
            <person name="Zhang Z."/>
            <person name="Beighton D."/>
            <person name="Fitzgerald G.F."/>
            <person name="O'Toole P.W."/>
            <person name="van Sinderen D."/>
        </authorList>
    </citation>
    <scope>NUCLEOTIDE SEQUENCE [LARGE SCALE GENOMIC DNA]</scope>
    <source>
        <strain evidence="2">ATCC 27534 / DSM 20436 / JCM 1195 / Bd1</strain>
    </source>
</reference>
<dbReference type="STRING" id="401473.BDP_1457"/>
<gene>
    <name evidence="1" type="ordered locus">BDP_1457</name>
</gene>
<keyword evidence="2" id="KW-1185">Reference proteome</keyword>
<accession>D2QB71</accession>
<dbReference type="RefSeq" id="WP_003839575.1">
    <property type="nucleotide sequence ID" value="NC_013714.1"/>
</dbReference>
<sequence length="251" mass="26486">MKTSVCHVCESPSTPGYALCACCTSRLRAAVLYCYEVRSPLADVTARKASATPREAAPHARAAFAPLPLDDRAFAALRTIEDTAFASALALGARPSTPTAALLYVRGEYIRLAHMSGEDGDASYWLELWTAARRQAAAVLDPPTERAVIGGVCEACGGALVSDGGSHALTCRRCGRRSTSAKVRARAVEAMTAPQGKATPAEASRIFARAGVRLPSATVRSWIHRGKLEPDADGRVELSAIYSLVADTAKV</sequence>
<evidence type="ECO:0000313" key="2">
    <source>
        <dbReference type="Proteomes" id="UP000008693"/>
    </source>
</evidence>
<dbReference type="GeneID" id="31606631"/>